<dbReference type="Pfam" id="PF01872">
    <property type="entry name" value="RibD_C"/>
    <property type="match status" value="1"/>
</dbReference>
<accession>A0AB39BLI2</accession>
<dbReference type="InterPro" id="IPR002734">
    <property type="entry name" value="RibDG_C"/>
</dbReference>
<feature type="domain" description="Bacterial bifunctional deaminase-reductase C-terminal" evidence="1">
    <location>
        <begin position="5"/>
        <end position="175"/>
    </location>
</feature>
<evidence type="ECO:0000259" key="1">
    <source>
        <dbReference type="Pfam" id="PF01872"/>
    </source>
</evidence>
<dbReference type="AlphaFoldDB" id="A0AB39BLI2"/>
<dbReference type="Gene3D" id="3.40.430.10">
    <property type="entry name" value="Dihydrofolate Reductase, subunit A"/>
    <property type="match status" value="1"/>
</dbReference>
<dbReference type="RefSeq" id="WP_368499315.1">
    <property type="nucleotide sequence ID" value="NZ_CP162511.1"/>
</dbReference>
<evidence type="ECO:0000313" key="2">
    <source>
        <dbReference type="EMBL" id="XDI06936.1"/>
    </source>
</evidence>
<dbReference type="InterPro" id="IPR024072">
    <property type="entry name" value="DHFR-like_dom_sf"/>
</dbReference>
<organism evidence="2">
    <name type="scientific">Herbiconiux sp. A18JL235</name>
    <dbReference type="NCBI Taxonomy" id="3152363"/>
    <lineage>
        <taxon>Bacteria</taxon>
        <taxon>Bacillati</taxon>
        <taxon>Actinomycetota</taxon>
        <taxon>Actinomycetes</taxon>
        <taxon>Micrococcales</taxon>
        <taxon>Microbacteriaceae</taxon>
        <taxon>Herbiconiux</taxon>
    </lineage>
</organism>
<dbReference type="GO" id="GO:0008703">
    <property type="term" value="F:5-amino-6-(5-phosphoribosylamino)uracil reductase activity"/>
    <property type="evidence" value="ECO:0007669"/>
    <property type="project" value="InterPro"/>
</dbReference>
<protein>
    <submittedName>
        <fullName evidence="2">Dihydrofolate reductase family protein</fullName>
    </submittedName>
</protein>
<dbReference type="GO" id="GO:0009231">
    <property type="term" value="P:riboflavin biosynthetic process"/>
    <property type="evidence" value="ECO:0007669"/>
    <property type="project" value="InterPro"/>
</dbReference>
<gene>
    <name evidence="2" type="ORF">ABFY20_07485</name>
</gene>
<reference evidence="2" key="1">
    <citation type="submission" date="2024-05" db="EMBL/GenBank/DDBJ databases">
        <title>Herbiconiux sp. A18JL235.</title>
        <authorList>
            <person name="Zhang G."/>
        </authorList>
    </citation>
    <scope>NUCLEOTIDE SEQUENCE</scope>
    <source>
        <strain evidence="2">A18JL235</strain>
    </source>
</reference>
<dbReference type="EMBL" id="CP162511">
    <property type="protein sequence ID" value="XDI06936.1"/>
    <property type="molecule type" value="Genomic_DNA"/>
</dbReference>
<sequence length="211" mass="22663">MTGRIVIDLFTTLDGVSQAPGGPDEDPSGGFAYGGWQAPLLDESMGEQVIAGIRSMDALLLGRTTYDIFAAYWPQHVDGPDGEIGRKFDSIPKYVASRGAPSLPWRDSHLLGPSLAEEIAELRERHASVHVIGSIDFSRSLVRGGLFDVLNLWVYPIVLGRGKRLFPDDGPALGLTLLEPPLVGVRGSLLLRYRPGPAVATGDMSADDRGV</sequence>
<name>A0AB39BLI2_9MICO</name>
<dbReference type="SUPFAM" id="SSF53597">
    <property type="entry name" value="Dihydrofolate reductase-like"/>
    <property type="match status" value="1"/>
</dbReference>
<proteinExistence type="predicted"/>